<name>A0A6M1LCG9_9ACTN</name>
<dbReference type="SUPFAM" id="SSF52799">
    <property type="entry name" value="(Phosphotyrosine protein) phosphatases II"/>
    <property type="match status" value="1"/>
</dbReference>
<reference evidence="2 3" key="1">
    <citation type="submission" date="2020-02" db="EMBL/GenBank/DDBJ databases">
        <title>Draft Genome Sequence of Verrucosispora sp. Strain CWR15, Isolated from Gulf of Mexico Sponge.</title>
        <authorList>
            <person name="Kennedy S.J."/>
            <person name="Cella E."/>
            <person name="Azarian T."/>
            <person name="Baker B.J."/>
            <person name="Shaw L.N."/>
        </authorList>
    </citation>
    <scope>NUCLEOTIDE SEQUENCE [LARGE SCALE GENOMIC DNA]</scope>
    <source>
        <strain evidence="2 3">CWR15</strain>
    </source>
</reference>
<gene>
    <name evidence="2" type="ORF">ENC19_26425</name>
</gene>
<dbReference type="InterPro" id="IPR029021">
    <property type="entry name" value="Prot-tyrosine_phosphatase-like"/>
</dbReference>
<dbReference type="AlphaFoldDB" id="A0A6M1LCG9"/>
<organism evidence="2 3">
    <name type="scientific">Verrucosispora sioxanthis</name>
    <dbReference type="NCBI Taxonomy" id="2499994"/>
    <lineage>
        <taxon>Bacteria</taxon>
        <taxon>Bacillati</taxon>
        <taxon>Actinomycetota</taxon>
        <taxon>Actinomycetes</taxon>
        <taxon>Micromonosporales</taxon>
        <taxon>Micromonosporaceae</taxon>
        <taxon>Micromonospora</taxon>
    </lineage>
</organism>
<accession>A0A6M1LCG9</accession>
<dbReference type="Gene3D" id="3.90.190.10">
    <property type="entry name" value="Protein tyrosine phosphatase superfamily"/>
    <property type="match status" value="1"/>
</dbReference>
<feature type="domain" description="Tyrosine specific protein phosphatases" evidence="1">
    <location>
        <begin position="64"/>
        <end position="132"/>
    </location>
</feature>
<dbReference type="InterPro" id="IPR050561">
    <property type="entry name" value="PTP"/>
</dbReference>
<evidence type="ECO:0000313" key="2">
    <source>
        <dbReference type="EMBL" id="NGM15917.1"/>
    </source>
</evidence>
<keyword evidence="3" id="KW-1185">Reference proteome</keyword>
<comment type="caution">
    <text evidence="2">The sequence shown here is derived from an EMBL/GenBank/DDBJ whole genome shotgun (WGS) entry which is preliminary data.</text>
</comment>
<dbReference type="Proteomes" id="UP000478148">
    <property type="component" value="Unassembled WGS sequence"/>
</dbReference>
<evidence type="ECO:0000313" key="3">
    <source>
        <dbReference type="Proteomes" id="UP000478148"/>
    </source>
</evidence>
<protein>
    <submittedName>
        <fullName evidence="2">Protein phosphatase</fullName>
    </submittedName>
</protein>
<evidence type="ECO:0000259" key="1">
    <source>
        <dbReference type="PROSITE" id="PS50056"/>
    </source>
</evidence>
<sequence length="140" mass="15200">MRGSDWADEVGVVELPGGIRMRGRRIGDPAAPADFSLLLAPGPVPGWAYRRVRWPDFWIPLDRADALDALGEALRRGYAGQRVEVACRGGTGRTGTALAALAILDGLPAEDAVGWVRAAYRPGAVETPWQRRWLRRLSAA</sequence>
<dbReference type="PROSITE" id="PS50056">
    <property type="entry name" value="TYR_PHOSPHATASE_2"/>
    <property type="match status" value="1"/>
</dbReference>
<dbReference type="PANTHER" id="PTHR23339">
    <property type="entry name" value="TYROSINE SPECIFIC PROTEIN PHOSPHATASE AND DUAL SPECIFICITY PROTEIN PHOSPHATASE"/>
    <property type="match status" value="1"/>
</dbReference>
<dbReference type="EMBL" id="SAIY01000012">
    <property type="protein sequence ID" value="NGM15917.1"/>
    <property type="molecule type" value="Genomic_DNA"/>
</dbReference>
<dbReference type="InterPro" id="IPR000387">
    <property type="entry name" value="Tyr_Pase_dom"/>
</dbReference>
<proteinExistence type="predicted"/>